<organism evidence="2">
    <name type="scientific">Cladocopium goreaui</name>
    <dbReference type="NCBI Taxonomy" id="2562237"/>
    <lineage>
        <taxon>Eukaryota</taxon>
        <taxon>Sar</taxon>
        <taxon>Alveolata</taxon>
        <taxon>Dinophyceae</taxon>
        <taxon>Suessiales</taxon>
        <taxon>Symbiodiniaceae</taxon>
        <taxon>Cladocopium</taxon>
    </lineage>
</organism>
<dbReference type="EMBL" id="CAMXCT030006445">
    <property type="protein sequence ID" value="CAL4801908.1"/>
    <property type="molecule type" value="Genomic_DNA"/>
</dbReference>
<evidence type="ECO:0000313" key="4">
    <source>
        <dbReference type="Proteomes" id="UP001152797"/>
    </source>
</evidence>
<protein>
    <submittedName>
        <fullName evidence="2">Uncharacterized protein</fullName>
    </submittedName>
</protein>
<gene>
    <name evidence="2" type="ORF">C1SCF055_LOCUS39489</name>
</gene>
<keyword evidence="1" id="KW-0175">Coiled coil</keyword>
<dbReference type="Proteomes" id="UP001152797">
    <property type="component" value="Unassembled WGS sequence"/>
</dbReference>
<reference evidence="2" key="1">
    <citation type="submission" date="2022-10" db="EMBL/GenBank/DDBJ databases">
        <authorList>
            <person name="Chen Y."/>
            <person name="Dougan E. K."/>
            <person name="Chan C."/>
            <person name="Rhodes N."/>
            <person name="Thang M."/>
        </authorList>
    </citation>
    <scope>NUCLEOTIDE SEQUENCE</scope>
</reference>
<evidence type="ECO:0000256" key="1">
    <source>
        <dbReference type="SAM" id="Coils"/>
    </source>
</evidence>
<evidence type="ECO:0000313" key="3">
    <source>
        <dbReference type="EMBL" id="CAL4801908.1"/>
    </source>
</evidence>
<keyword evidence="4" id="KW-1185">Reference proteome</keyword>
<comment type="caution">
    <text evidence="2">The sequence shown here is derived from an EMBL/GenBank/DDBJ whole genome shotgun (WGS) entry which is preliminary data.</text>
</comment>
<accession>A0A9P1DSD2</accession>
<proteinExistence type="predicted"/>
<dbReference type="EMBL" id="CAMXCT010006445">
    <property type="protein sequence ID" value="CAI4014596.1"/>
    <property type="molecule type" value="Genomic_DNA"/>
</dbReference>
<evidence type="ECO:0000313" key="2">
    <source>
        <dbReference type="EMBL" id="CAI4014596.1"/>
    </source>
</evidence>
<dbReference type="AlphaFoldDB" id="A0A9P1DSD2"/>
<reference evidence="3 4" key="2">
    <citation type="submission" date="2024-05" db="EMBL/GenBank/DDBJ databases">
        <authorList>
            <person name="Chen Y."/>
            <person name="Shah S."/>
            <person name="Dougan E. K."/>
            <person name="Thang M."/>
            <person name="Chan C."/>
        </authorList>
    </citation>
    <scope>NUCLEOTIDE SEQUENCE [LARGE SCALE GENOMIC DNA]</scope>
</reference>
<dbReference type="OrthoDB" id="10613820at2759"/>
<sequence length="371" mass="41742">MFVRVRGWYGAAWEEFCANWSRLHPAAVLGAFGGGGEALARANLHSLERRQLQWQHNMVSSKMASTWAGIPGTETDLSTFAGCNGVELIGVDVPDGIETLLRMEEEEDVVYYISEHMPLSLMESFEDIIFEVQQAANHLSSLRRSLEADDVAGVLQAIEESEAQPSTCIQALRVSAEHAALEVSRLKKCHNSWRSVTEARIHRLEHAKDEAEKATQDYLAIEAKLNSFRGIVSEKSRACLMGVVLGSSKGMIATCYAAWRGATEEGKVHRKLRETYEAQIEDMQRQILQYQATGQETLRSVFQSSPEAERLRNVRNAMARRLQLGTLHLLERKTNGVFMANLFPRLFQCWITDTQQSKRRGQGERELDKAS</sequence>
<feature type="coiled-coil region" evidence="1">
    <location>
        <begin position="194"/>
        <end position="224"/>
    </location>
</feature>
<dbReference type="EMBL" id="CAMXCT020006445">
    <property type="protein sequence ID" value="CAL1167971.1"/>
    <property type="molecule type" value="Genomic_DNA"/>
</dbReference>
<name>A0A9P1DSD2_9DINO</name>